<organism evidence="2 4">
    <name type="scientific">Rhodococcus erythropolis</name>
    <name type="common">Arthrobacter picolinophilus</name>
    <dbReference type="NCBI Taxonomy" id="1833"/>
    <lineage>
        <taxon>Bacteria</taxon>
        <taxon>Bacillati</taxon>
        <taxon>Actinomycetota</taxon>
        <taxon>Actinomycetes</taxon>
        <taxon>Mycobacteriales</taxon>
        <taxon>Nocardiaceae</taxon>
        <taxon>Rhodococcus</taxon>
        <taxon>Rhodococcus erythropolis group</taxon>
    </lineage>
</organism>
<dbReference type="AlphaFoldDB" id="A0A0C3A834"/>
<name>A0A0C3A834_RHOER</name>
<dbReference type="OMA" id="HGTRSGW"/>
<proteinExistence type="predicted"/>
<dbReference type="KEGG" id="reb:XU06_20005"/>
<reference evidence="2 4" key="2">
    <citation type="submission" date="2020-12" db="EMBL/GenBank/DDBJ databases">
        <title>Draft genome sequence of furan degrading bacterial strain FUR100.</title>
        <authorList>
            <person name="Woiski C."/>
        </authorList>
    </citation>
    <scope>NUCLEOTIDE SEQUENCE [LARGE SCALE GENOMIC DNA]</scope>
    <source>
        <strain evidence="2 4">FUR100</strain>
    </source>
</reference>
<evidence type="ECO:0000313" key="2">
    <source>
        <dbReference type="EMBL" id="MBH5144769.1"/>
    </source>
</evidence>
<dbReference type="RefSeq" id="WP_020908518.1">
    <property type="nucleotide sequence ID" value="NZ_BHXB01000001.1"/>
</dbReference>
<dbReference type="Pfam" id="PF04075">
    <property type="entry name" value="F420H2_quin_red"/>
    <property type="match status" value="1"/>
</dbReference>
<dbReference type="InterPro" id="IPR012349">
    <property type="entry name" value="Split_barrel_FMN-bd"/>
</dbReference>
<evidence type="ECO:0000313" key="4">
    <source>
        <dbReference type="Proteomes" id="UP000627573"/>
    </source>
</evidence>
<dbReference type="InterPro" id="IPR004378">
    <property type="entry name" value="F420H2_quin_Rdtase"/>
</dbReference>
<keyword evidence="4" id="KW-1185">Reference proteome</keyword>
<accession>A0A0C3A834</accession>
<dbReference type="GO" id="GO:0016491">
    <property type="term" value="F:oxidoreductase activity"/>
    <property type="evidence" value="ECO:0007669"/>
    <property type="project" value="InterPro"/>
</dbReference>
<dbReference type="Proteomes" id="UP000325576">
    <property type="component" value="Unassembled WGS sequence"/>
</dbReference>
<dbReference type="Gene3D" id="2.30.110.10">
    <property type="entry name" value="Electron Transport, Fmn-binding Protein, Chain A"/>
    <property type="match status" value="1"/>
</dbReference>
<dbReference type="Proteomes" id="UP000627573">
    <property type="component" value="Unassembled WGS sequence"/>
</dbReference>
<dbReference type="GeneID" id="57485868"/>
<dbReference type="EMBL" id="JAECSB010000069">
    <property type="protein sequence ID" value="MBH5144769.1"/>
    <property type="molecule type" value="Genomic_DNA"/>
</dbReference>
<dbReference type="NCBIfam" id="TIGR00026">
    <property type="entry name" value="hi_GC_TIGR00026"/>
    <property type="match status" value="1"/>
</dbReference>
<evidence type="ECO:0000313" key="3">
    <source>
        <dbReference type="Proteomes" id="UP000325576"/>
    </source>
</evidence>
<protein>
    <submittedName>
        <fullName evidence="1 2">Nitroreductase</fullName>
    </submittedName>
</protein>
<gene>
    <name evidence="1" type="ORF">BS297_22830</name>
    <name evidence="2" type="ORF">I3517_19400</name>
</gene>
<dbReference type="EMBL" id="MRBO01000612">
    <property type="protein sequence ID" value="KAB2582984.1"/>
    <property type="molecule type" value="Genomic_DNA"/>
</dbReference>
<reference evidence="1 3" key="1">
    <citation type="journal article" date="2017" name="Poromechanics V (2013)">
        <title>Genomic Characterization of the Arsenic-Tolerant Actinobacterium, &lt;i&gt;Rhodococcus erythropolis&lt;/i&gt; S43.</title>
        <authorList>
            <person name="Retamal-Morales G."/>
            <person name="Mehnert M."/>
            <person name="Schwabe R."/>
            <person name="Tischler D."/>
            <person name="Schloemann M."/>
            <person name="Levican G.J."/>
        </authorList>
    </citation>
    <scope>NUCLEOTIDE SEQUENCE [LARGE SCALE GENOMIC DNA]</scope>
    <source>
        <strain evidence="1 3">S43</strain>
    </source>
</reference>
<comment type="caution">
    <text evidence="2">The sequence shown here is derived from an EMBL/GenBank/DDBJ whole genome shotgun (WGS) entry which is preliminary data.</text>
</comment>
<sequence length="151" mass="16671">MPVPTSVARKRRIEVAVGKYFANPLVTGLNRIGLMPSLMTEIETVGRRTGLTRRVPVAITYDGDEAWVIAQHGIDRGWGANISATPKVRIRRRGEWVDGQAQIMPDDDVPARVKTFTSGKFRSALTASAFRGLQTDPVSVRIRLELDPSTD</sequence>
<evidence type="ECO:0000313" key="1">
    <source>
        <dbReference type="EMBL" id="KAB2582984.1"/>
    </source>
</evidence>